<proteinExistence type="predicted"/>
<reference evidence="2 3" key="1">
    <citation type="submission" date="2019-12" db="EMBL/GenBank/DDBJ databases">
        <title>Whole genome shotgun sequence of Streptomyces libani subsp. libani NBRC 13452.</title>
        <authorList>
            <person name="Ichikawa N."/>
            <person name="Kimura A."/>
            <person name="Kitahashi Y."/>
            <person name="Komaki H."/>
            <person name="Tamura T."/>
        </authorList>
    </citation>
    <scope>NUCLEOTIDE SEQUENCE [LARGE SCALE GENOMIC DNA]</scope>
    <source>
        <strain evidence="2 3">NBRC 13452</strain>
    </source>
</reference>
<sequence length="116" mass="13171">MGRQNDIALDARLFEGLSQRPDANGHLRPGRGRRFIAPYRVDQAVDRYDTSPREDEHRENGALPGTVDPYDPATPGDDQEWPEYRVFDGARYGTVFWHGCVTPRVARPARPVIQPL</sequence>
<evidence type="ECO:0000313" key="3">
    <source>
        <dbReference type="Proteomes" id="UP000429552"/>
    </source>
</evidence>
<accession>A0A640TLB4</accession>
<name>A0A640TLB4_STRNI</name>
<evidence type="ECO:0000256" key="1">
    <source>
        <dbReference type="SAM" id="MobiDB-lite"/>
    </source>
</evidence>
<organism evidence="2 3">
    <name type="scientific">Streptomyces nigrescens</name>
    <dbReference type="NCBI Taxonomy" id="1920"/>
    <lineage>
        <taxon>Bacteria</taxon>
        <taxon>Bacillati</taxon>
        <taxon>Actinomycetota</taxon>
        <taxon>Actinomycetes</taxon>
        <taxon>Kitasatosporales</taxon>
        <taxon>Streptomycetaceae</taxon>
        <taxon>Streptomyces</taxon>
    </lineage>
</organism>
<gene>
    <name evidence="2" type="ORF">Sliba_34790</name>
</gene>
<protein>
    <submittedName>
        <fullName evidence="2">Uncharacterized protein</fullName>
    </submittedName>
</protein>
<feature type="region of interest" description="Disordered" evidence="1">
    <location>
        <begin position="44"/>
        <end position="81"/>
    </location>
</feature>
<dbReference type="Proteomes" id="UP000429552">
    <property type="component" value="Unassembled WGS sequence"/>
</dbReference>
<dbReference type="AlphaFoldDB" id="A0A640TLB4"/>
<evidence type="ECO:0000313" key="2">
    <source>
        <dbReference type="EMBL" id="GFE23026.1"/>
    </source>
</evidence>
<dbReference type="EMBL" id="BLIP01000001">
    <property type="protein sequence ID" value="GFE23026.1"/>
    <property type="molecule type" value="Genomic_DNA"/>
</dbReference>
<feature type="compositionally biased region" description="Basic and acidic residues" evidence="1">
    <location>
        <begin position="44"/>
        <end position="60"/>
    </location>
</feature>
<comment type="caution">
    <text evidence="2">The sequence shown here is derived from an EMBL/GenBank/DDBJ whole genome shotgun (WGS) entry which is preliminary data.</text>
</comment>